<evidence type="ECO:0000256" key="6">
    <source>
        <dbReference type="SAM" id="MobiDB-lite"/>
    </source>
</evidence>
<evidence type="ECO:0000256" key="4">
    <source>
        <dbReference type="ARBA" id="ARBA00023242"/>
    </source>
</evidence>
<dbReference type="PANTHER" id="PTHR32086:SF0">
    <property type="entry name" value="FANCONI ANEMIA GROUP D2 PROTEIN"/>
    <property type="match status" value="1"/>
</dbReference>
<evidence type="ECO:0000313" key="7">
    <source>
        <dbReference type="EMBL" id="KAF1805430.1"/>
    </source>
</evidence>
<feature type="compositionally biased region" description="Basic residues" evidence="6">
    <location>
        <begin position="1375"/>
        <end position="1387"/>
    </location>
</feature>
<feature type="compositionally biased region" description="Polar residues" evidence="6">
    <location>
        <begin position="1388"/>
        <end position="1402"/>
    </location>
</feature>
<evidence type="ECO:0000256" key="3">
    <source>
        <dbReference type="ARBA" id="ARBA00022843"/>
    </source>
</evidence>
<feature type="compositionally biased region" description="Pro residues" evidence="6">
    <location>
        <begin position="1490"/>
        <end position="1502"/>
    </location>
</feature>
<evidence type="ECO:0000256" key="5">
    <source>
        <dbReference type="ARBA" id="ARBA00093456"/>
    </source>
</evidence>
<feature type="region of interest" description="Disordered" evidence="6">
    <location>
        <begin position="823"/>
        <end position="850"/>
    </location>
</feature>
<dbReference type="Proteomes" id="UP000469890">
    <property type="component" value="Unassembled WGS sequence"/>
</dbReference>
<comment type="similarity">
    <text evidence="5">Belongs to the Fanconi anemia protein FANCD2 family.</text>
</comment>
<reference evidence="7 8" key="1">
    <citation type="submission" date="2019-09" db="EMBL/GenBank/DDBJ databases">
        <authorList>
            <consortium name="DOE Joint Genome Institute"/>
            <person name="Mondo S.J."/>
            <person name="Navarro-Mendoza M.I."/>
            <person name="Perez-Arques C."/>
            <person name="Panchal S."/>
            <person name="Nicolas F.E."/>
            <person name="Ganguly P."/>
            <person name="Pangilinan J."/>
            <person name="Grigoriev I."/>
            <person name="Heitman J."/>
            <person name="Sanya K."/>
            <person name="Garre V."/>
        </authorList>
    </citation>
    <scope>NUCLEOTIDE SEQUENCE [LARGE SCALE GENOMIC DNA]</scope>
    <source>
        <strain evidence="7 8">MU402</strain>
    </source>
</reference>
<dbReference type="GO" id="GO:0000793">
    <property type="term" value="C:condensed chromosome"/>
    <property type="evidence" value="ECO:0007669"/>
    <property type="project" value="TreeGrafter"/>
</dbReference>
<comment type="subcellular location">
    <subcellularLocation>
        <location evidence="1">Nucleus</location>
    </subcellularLocation>
</comment>
<keyword evidence="3" id="KW-0832">Ubl conjugation</keyword>
<dbReference type="GO" id="GO:0036297">
    <property type="term" value="P:interstrand cross-link repair"/>
    <property type="evidence" value="ECO:0007669"/>
    <property type="project" value="TreeGrafter"/>
</dbReference>
<feature type="compositionally biased region" description="Acidic residues" evidence="6">
    <location>
        <begin position="1403"/>
        <end position="1424"/>
    </location>
</feature>
<protein>
    <submittedName>
        <fullName evidence="7">Fanconi anaemia protein FANCD2</fullName>
    </submittedName>
</protein>
<dbReference type="GO" id="GO:0031573">
    <property type="term" value="P:mitotic intra-S DNA damage checkpoint signaling"/>
    <property type="evidence" value="ECO:0007669"/>
    <property type="project" value="TreeGrafter"/>
</dbReference>
<dbReference type="Pfam" id="PF14631">
    <property type="entry name" value="FancD2"/>
    <property type="match status" value="1"/>
</dbReference>
<feature type="region of interest" description="Disordered" evidence="6">
    <location>
        <begin position="1298"/>
        <end position="1524"/>
    </location>
</feature>
<feature type="compositionally biased region" description="Acidic residues" evidence="6">
    <location>
        <begin position="1431"/>
        <end position="1442"/>
    </location>
</feature>
<gene>
    <name evidence="7" type="ORF">FB192DRAFT_1362814</name>
</gene>
<dbReference type="InterPro" id="IPR029448">
    <property type="entry name" value="FANCD2"/>
</dbReference>
<evidence type="ECO:0000313" key="8">
    <source>
        <dbReference type="Proteomes" id="UP000469890"/>
    </source>
</evidence>
<comment type="caution">
    <text evidence="7">The sequence shown here is derived from an EMBL/GenBank/DDBJ whole genome shotgun (WGS) entry which is preliminary data.</text>
</comment>
<evidence type="ECO:0000256" key="2">
    <source>
        <dbReference type="ARBA" id="ARBA00022499"/>
    </source>
</evidence>
<keyword evidence="4" id="KW-0539">Nucleus</keyword>
<dbReference type="GO" id="GO:0005634">
    <property type="term" value="C:nucleus"/>
    <property type="evidence" value="ECO:0007669"/>
    <property type="project" value="UniProtKB-SubCell"/>
</dbReference>
<dbReference type="GO" id="GO:0070182">
    <property type="term" value="F:DNA polymerase binding"/>
    <property type="evidence" value="ECO:0007669"/>
    <property type="project" value="TreeGrafter"/>
</dbReference>
<sequence>MSFVDVLRELGCLIESEVIVFAVEPVLFRRTLAGQLRSRPQAPAIFNRDIQLHTEDPVEFRKFLLPSQIDETVVQRASRSSTAESLFKTLLAIDSIQTELITYLLERLPEFYDELENDNSSSCTARLILHQLRWLDYIAEPESLTSKLIEIIQITPPLIQHEMITSLPDIINDSEHKPIVVYLKELMNENGDLTVPILDALSNLTLHSESLEDVRETVLDRLESANLDDLAVIIRFMLQTVTPMTIDQVVWGIRQKLNFRSFGTSTSSGGGDTHKHNKNKAMAPEALILESIKMGLQFHKFVCDSWFKSIVALETRRDHKLIDMMVLIILYSMTSMKKKVEALIKKKMIHGQITGALVKETIVNHPDGLAGYWSTILSLAESLLRASQLNNTLSPCASVMYISAFQSTDAYYRQEIIGALVTHIGSGVEVEMNVALNVLLELVKTNVSSVVVYSVFVKGILDYLDNLNEYQIRTLFDIFSLLALTTGSDADGSGNLWSEIQTIIRKQLSNPREKYKHIGIIASLSAVKVLGSKKLCNAFQDADPRGGGGAGGSSSTQVSRAVLAHTAERHPILHKAIDLLEFALSSSKEYPSCITLMYDELAHLIWEEDVDERLELWVKENMTTDFTEFYVISAEEADDDIAEAKNSGYRKLEPERKMGLDESEITVKMFDLLYNNLDIRKKKYLIVPMCAIFHLLASCEKKLNNGSLQGIDALFGCSVVLFNDQDISDLSTEELETASNMLFYTINWFKELLNAFMFNTEEEHHQSRLISRLRSILAMEYTLEQLMQQVPNYAPLELHTTASHSADSGIKTTAGLSIVDTQQSHVSVESQSHNNSSKSKPNNSKSHASVKLSSIQDVRSYTRAFDVDVLALLQYSEQVEEEDGKLTLEETDYVLQDIEQKLDIKVAPPAPVFFGKKKAAQYPPSSCQAISLARISPRTLMKKVVVYLPSLCQTLENLYADLQEREMEPGHIEGSEKLVACITRILDIIYKLISWPDIEIADNRDILKDMIAIIAQRASADDEDKDPKQAFEYLSNYILGIPKATTAVLLYKILLRFMALFNDIDNTYALRVVNHIVATDWFDWRDIQKEIPFLFEESIEKSPESLTLLSRFVNTELSKYEEEGALQNYPLLKADTVNQHYQAIFNQIVKAFDLLKDTDQEAEIVLMQTAHIVKIFERLTKYVKEKENRALIGVLLKTGRLYIDQFTKHTIPFFTRTFKDHTHSILAIFKDFQASTRLLQIICSHVKVLKDVSHSAYVPPLKKALEIVIYQVKMLLIENRVPQSAFFMGALKHRDIKGDEVSSQIPKDMSDEDEDEDEEMVDELETIQEEDEEMDEEQEAEKENKPKKQKRSSNETTTTAAGKRKRSKTASSTAKKPRSSSSSKKKSNPQVSYRTSSIVPSSSDEEEEEQEQKQEEEEEEEEEQQQQQQEEPLELDSDEDEFPNVKRQKFVDLDQENDEQAEESSIEFSEEFLATQEDEEQSDDADEQPPSSPSRSPSPAPVKPRRIKLFGLSKTKIKTTNPSR</sequence>
<dbReference type="GO" id="GO:0007129">
    <property type="term" value="P:homologous chromosome pairing at meiosis"/>
    <property type="evidence" value="ECO:0007669"/>
    <property type="project" value="TreeGrafter"/>
</dbReference>
<feature type="compositionally biased region" description="Acidic residues" evidence="6">
    <location>
        <begin position="1453"/>
        <end position="1487"/>
    </location>
</feature>
<name>A0A8H4F5C9_MUCCL</name>
<feature type="compositionally biased region" description="Acidic residues" evidence="6">
    <location>
        <begin position="1310"/>
        <end position="1340"/>
    </location>
</feature>
<proteinExistence type="inferred from homology"/>
<feature type="compositionally biased region" description="Low complexity" evidence="6">
    <location>
        <begin position="823"/>
        <end position="849"/>
    </location>
</feature>
<accession>A0A8H4F5C9</accession>
<keyword evidence="2" id="KW-1017">Isopeptide bond</keyword>
<dbReference type="EMBL" id="JAAECE010000002">
    <property type="protein sequence ID" value="KAF1805430.1"/>
    <property type="molecule type" value="Genomic_DNA"/>
</dbReference>
<dbReference type="PANTHER" id="PTHR32086">
    <property type="entry name" value="FANCONI ANEMIA GROUP D2 PROTEIN"/>
    <property type="match status" value="1"/>
</dbReference>
<organism evidence="7 8">
    <name type="scientific">Mucor circinelloides f. lusitanicus</name>
    <name type="common">Mucor racemosus var. lusitanicus</name>
    <dbReference type="NCBI Taxonomy" id="29924"/>
    <lineage>
        <taxon>Eukaryota</taxon>
        <taxon>Fungi</taxon>
        <taxon>Fungi incertae sedis</taxon>
        <taxon>Mucoromycota</taxon>
        <taxon>Mucoromycotina</taxon>
        <taxon>Mucoromycetes</taxon>
        <taxon>Mucorales</taxon>
        <taxon>Mucorineae</taxon>
        <taxon>Mucoraceae</taxon>
        <taxon>Mucor</taxon>
    </lineage>
</organism>
<dbReference type="GO" id="GO:1990918">
    <property type="term" value="P:double-strand break repair involved in meiotic recombination"/>
    <property type="evidence" value="ECO:0007669"/>
    <property type="project" value="TreeGrafter"/>
</dbReference>
<evidence type="ECO:0000256" key="1">
    <source>
        <dbReference type="ARBA" id="ARBA00004123"/>
    </source>
</evidence>